<protein>
    <recommendedName>
        <fullName evidence="1">Thiaminase-2/PQQC domain-containing protein</fullName>
    </recommendedName>
</protein>
<evidence type="ECO:0000313" key="2">
    <source>
        <dbReference type="EMBL" id="SVC84510.1"/>
    </source>
</evidence>
<name>A0A382QHW0_9ZZZZ</name>
<accession>A0A382QHW0</accession>
<evidence type="ECO:0000259" key="1">
    <source>
        <dbReference type="Pfam" id="PF03070"/>
    </source>
</evidence>
<dbReference type="Gene3D" id="1.20.910.10">
    <property type="entry name" value="Heme oxygenase-like"/>
    <property type="match status" value="1"/>
</dbReference>
<sequence length="65" mass="7846">YQRWIDAYGAESFGETVQAVLDLTDETATKETEETRSAMIRHFVTTSRYEWMFWDMGYRQEKWPV</sequence>
<reference evidence="2" key="1">
    <citation type="submission" date="2018-05" db="EMBL/GenBank/DDBJ databases">
        <authorList>
            <person name="Lanie J.A."/>
            <person name="Ng W.-L."/>
            <person name="Kazmierczak K.M."/>
            <person name="Andrzejewski T.M."/>
            <person name="Davidsen T.M."/>
            <person name="Wayne K.J."/>
            <person name="Tettelin H."/>
            <person name="Glass J.I."/>
            <person name="Rusch D."/>
            <person name="Podicherti R."/>
            <person name="Tsui H.-C.T."/>
            <person name="Winkler M.E."/>
        </authorList>
    </citation>
    <scope>NUCLEOTIDE SEQUENCE</scope>
</reference>
<dbReference type="SUPFAM" id="SSF48613">
    <property type="entry name" value="Heme oxygenase-like"/>
    <property type="match status" value="1"/>
</dbReference>
<proteinExistence type="predicted"/>
<organism evidence="2">
    <name type="scientific">marine metagenome</name>
    <dbReference type="NCBI Taxonomy" id="408172"/>
    <lineage>
        <taxon>unclassified sequences</taxon>
        <taxon>metagenomes</taxon>
        <taxon>ecological metagenomes</taxon>
    </lineage>
</organism>
<dbReference type="AlphaFoldDB" id="A0A382QHW0"/>
<dbReference type="EMBL" id="UINC01114299">
    <property type="protein sequence ID" value="SVC84510.1"/>
    <property type="molecule type" value="Genomic_DNA"/>
</dbReference>
<feature type="domain" description="Thiaminase-2/PQQC" evidence="1">
    <location>
        <begin position="1"/>
        <end position="59"/>
    </location>
</feature>
<dbReference type="Pfam" id="PF03070">
    <property type="entry name" value="TENA_THI-4"/>
    <property type="match status" value="1"/>
</dbReference>
<feature type="non-terminal residue" evidence="2">
    <location>
        <position position="1"/>
    </location>
</feature>
<dbReference type="InterPro" id="IPR016084">
    <property type="entry name" value="Haem_Oase-like_multi-hlx"/>
</dbReference>
<dbReference type="InterPro" id="IPR004305">
    <property type="entry name" value="Thiaminase-2/PQQC"/>
</dbReference>
<gene>
    <name evidence="2" type="ORF">METZ01_LOCUS337364</name>
</gene>